<dbReference type="SUPFAM" id="SSF53474">
    <property type="entry name" value="alpha/beta-Hydrolases"/>
    <property type="match status" value="1"/>
</dbReference>
<dbReference type="KEGG" id="kra:Krad_3055"/>
<proteinExistence type="predicted"/>
<dbReference type="GO" id="GO:0008806">
    <property type="term" value="F:carboxymethylenebutenolidase activity"/>
    <property type="evidence" value="ECO:0007669"/>
    <property type="project" value="UniProtKB-EC"/>
</dbReference>
<accession>A6WCI0</accession>
<sequence>MQSADVTHEQHENPLQNVTFDAPGTETGHAHGYLRVPGSGTGPGVVVVQEWWGLTDQVAGVVDRLAAEGFVALAPDLYGGRTTHDSEEAFRFMQELPPERAARDLAGAVTYLLERPETTSAAVGAVGFCMGGAFVLALAAQQGERIAAAVPWYGIPGADTDYSGLRAAVLGHYGEEDTSVPLEGVQATEARIREQAGVEVTMEVYPAPHAFYNDERPNYRAESAELAWGRTTAFLRGRLAPRA</sequence>
<dbReference type="PANTHER" id="PTHR46623">
    <property type="entry name" value="CARBOXYMETHYLENEBUTENOLIDASE-RELATED"/>
    <property type="match status" value="1"/>
</dbReference>
<keyword evidence="3" id="KW-1185">Reference proteome</keyword>
<feature type="domain" description="Dienelactone hydrolase" evidence="1">
    <location>
        <begin position="32"/>
        <end position="236"/>
    </location>
</feature>
<dbReference type="InterPro" id="IPR002925">
    <property type="entry name" value="Dienelactn_hydro"/>
</dbReference>
<dbReference type="Proteomes" id="UP000001116">
    <property type="component" value="Chromosome"/>
</dbReference>
<dbReference type="EC" id="3.1.1.45" evidence="2"/>
<dbReference type="InterPro" id="IPR051049">
    <property type="entry name" value="Dienelactone_hydrolase-like"/>
</dbReference>
<reference evidence="3" key="1">
    <citation type="journal article" date="2008" name="PLoS ONE">
        <title>Survival in nuclear waste, extreme resistance, and potential applications gleaned from the genome sequence of Kineococcus radiotolerans SRS30216.</title>
        <authorList>
            <person name="Bagwell C.E."/>
            <person name="Bhat S."/>
            <person name="Hawkins G.M."/>
            <person name="Smith B.W."/>
            <person name="Biswas T."/>
            <person name="Hoover T.R."/>
            <person name="Saunders E."/>
            <person name="Han C.S."/>
            <person name="Tsodikov O.V."/>
            <person name="Shimkets L.J."/>
        </authorList>
    </citation>
    <scope>NUCLEOTIDE SEQUENCE [LARGE SCALE GENOMIC DNA]</scope>
    <source>
        <strain evidence="3">ATCC BAA-149 / DSM 14245 / SRS30216</strain>
    </source>
</reference>
<dbReference type="EMBL" id="CP000750">
    <property type="protein sequence ID" value="ABS04519.1"/>
    <property type="molecule type" value="Genomic_DNA"/>
</dbReference>
<evidence type="ECO:0000313" key="2">
    <source>
        <dbReference type="EMBL" id="ABS04519.1"/>
    </source>
</evidence>
<dbReference type="AlphaFoldDB" id="A6WCI0"/>
<dbReference type="HOGENOM" id="CLU_054590_7_2_11"/>
<dbReference type="ESTHER" id="kinra-A6WCI0">
    <property type="family name" value="Dienelactone_hydrolase"/>
</dbReference>
<dbReference type="STRING" id="266940.Krad_3055"/>
<dbReference type="InterPro" id="IPR029058">
    <property type="entry name" value="AB_hydrolase_fold"/>
</dbReference>
<dbReference type="Gene3D" id="3.40.50.1820">
    <property type="entry name" value="alpha/beta hydrolase"/>
    <property type="match status" value="1"/>
</dbReference>
<protein>
    <submittedName>
        <fullName evidence="2">Carboxymethylenebutenolidase</fullName>
        <ecNumber evidence="2">3.1.1.45</ecNumber>
    </submittedName>
</protein>
<dbReference type="PANTHER" id="PTHR46623:SF6">
    <property type="entry name" value="ALPHA_BETA-HYDROLASES SUPERFAMILY PROTEIN"/>
    <property type="match status" value="1"/>
</dbReference>
<dbReference type="Pfam" id="PF01738">
    <property type="entry name" value="DLH"/>
    <property type="match status" value="1"/>
</dbReference>
<organism evidence="2 3">
    <name type="scientific">Kineococcus radiotolerans (strain ATCC BAA-149 / DSM 14245 / SRS30216)</name>
    <dbReference type="NCBI Taxonomy" id="266940"/>
    <lineage>
        <taxon>Bacteria</taxon>
        <taxon>Bacillati</taxon>
        <taxon>Actinomycetota</taxon>
        <taxon>Actinomycetes</taxon>
        <taxon>Kineosporiales</taxon>
        <taxon>Kineosporiaceae</taxon>
        <taxon>Kineococcus</taxon>
    </lineage>
</organism>
<evidence type="ECO:0000313" key="3">
    <source>
        <dbReference type="Proteomes" id="UP000001116"/>
    </source>
</evidence>
<dbReference type="eggNOG" id="COG0412">
    <property type="taxonomic scope" value="Bacteria"/>
</dbReference>
<name>A6WCI0_KINRD</name>
<keyword evidence="2" id="KW-0378">Hydrolase</keyword>
<gene>
    <name evidence="2" type="ordered locus">Krad_3055</name>
</gene>
<evidence type="ECO:0000259" key="1">
    <source>
        <dbReference type="Pfam" id="PF01738"/>
    </source>
</evidence>